<reference evidence="6" key="1">
    <citation type="submission" date="2017-10" db="EMBL/GenBank/DDBJ databases">
        <title>Whole genome sequencing of various Bordetella species.</title>
        <authorList>
            <person name="Weigand M.R."/>
            <person name="Loparev V."/>
            <person name="Peng Y."/>
            <person name="Bowden K.E."/>
            <person name="Tondella M.L."/>
            <person name="Williams M.M."/>
        </authorList>
    </citation>
    <scope>NUCLEOTIDE SEQUENCE [LARGE SCALE GENOMIC DNA]</scope>
    <source>
        <strain evidence="6">H720</strain>
    </source>
</reference>
<dbReference type="RefSeq" id="WP_080666538.1">
    <property type="nucleotide sequence ID" value="NZ_CP012076.1"/>
</dbReference>
<dbReference type="PROSITE" id="PS00041">
    <property type="entry name" value="HTH_ARAC_FAMILY_1"/>
    <property type="match status" value="1"/>
</dbReference>
<keyword evidence="3" id="KW-0804">Transcription</keyword>
<dbReference type="PANTHER" id="PTHR47894">
    <property type="entry name" value="HTH-TYPE TRANSCRIPTIONAL REGULATOR GADX"/>
    <property type="match status" value="1"/>
</dbReference>
<name>A0AAN1S0R0_9BORD</name>
<evidence type="ECO:0000256" key="1">
    <source>
        <dbReference type="ARBA" id="ARBA00023015"/>
    </source>
</evidence>
<sequence length="278" mass="30503">MRTEPRIQRVVWSRQGIGLAASVLQRNDLRVHTFVTDHPSLILLRRGRKTVQANGKKIVLSPGDAVAIAAGSICDVQNATERGQFESTWIVCADPILSKLERAYPNHPKLATIAALQGLGGEFVQSFERTVQAIVSPGHVPDVVAEHRMQELLAWLAHAKLVFNPAAPADLQRKVRLMIGAAPGKKWLAKDLAQSLAMSEATFRRRLAESGQSFNDILIDVRMTTALTLLQVTDRPIASIACQVGYESASRFSVRFKKRFGFSPVAVRGLPSQRQAPA</sequence>
<dbReference type="PROSITE" id="PS01124">
    <property type="entry name" value="HTH_ARAC_FAMILY_2"/>
    <property type="match status" value="1"/>
</dbReference>
<dbReference type="Pfam" id="PF12833">
    <property type="entry name" value="HTH_18"/>
    <property type="match status" value="1"/>
</dbReference>
<dbReference type="EMBL" id="CP024172">
    <property type="protein sequence ID" value="AZW19591.1"/>
    <property type="molecule type" value="Genomic_DNA"/>
</dbReference>
<keyword evidence="1" id="KW-0805">Transcription regulation</keyword>
<proteinExistence type="predicted"/>
<dbReference type="InterPro" id="IPR018062">
    <property type="entry name" value="HTH_AraC-typ_CS"/>
</dbReference>
<dbReference type="SUPFAM" id="SSF46689">
    <property type="entry name" value="Homeodomain-like"/>
    <property type="match status" value="1"/>
</dbReference>
<dbReference type="GO" id="GO:0005829">
    <property type="term" value="C:cytosol"/>
    <property type="evidence" value="ECO:0007669"/>
    <property type="project" value="TreeGrafter"/>
</dbReference>
<dbReference type="Proteomes" id="UP000282741">
    <property type="component" value="Chromosome"/>
</dbReference>
<evidence type="ECO:0000259" key="4">
    <source>
        <dbReference type="PROSITE" id="PS01124"/>
    </source>
</evidence>
<evidence type="ECO:0000256" key="2">
    <source>
        <dbReference type="ARBA" id="ARBA00023125"/>
    </source>
</evidence>
<dbReference type="InterPro" id="IPR018060">
    <property type="entry name" value="HTH_AraC"/>
</dbReference>
<feature type="domain" description="HTH araC/xylS-type" evidence="4">
    <location>
        <begin position="173"/>
        <end position="270"/>
    </location>
</feature>
<dbReference type="AlphaFoldDB" id="A0AAN1S0R0"/>
<dbReference type="PRINTS" id="PR00032">
    <property type="entry name" value="HTHARAC"/>
</dbReference>
<evidence type="ECO:0000313" key="6">
    <source>
        <dbReference type="Proteomes" id="UP000282741"/>
    </source>
</evidence>
<evidence type="ECO:0000256" key="3">
    <source>
        <dbReference type="ARBA" id="ARBA00023163"/>
    </source>
</evidence>
<accession>A0AAN1S0R0</accession>
<evidence type="ECO:0000313" key="5">
    <source>
        <dbReference type="EMBL" id="AZW19591.1"/>
    </source>
</evidence>
<dbReference type="InterPro" id="IPR020449">
    <property type="entry name" value="Tscrpt_reg_AraC-type_HTH"/>
</dbReference>
<keyword evidence="2" id="KW-0238">DNA-binding</keyword>
<dbReference type="GO" id="GO:0000976">
    <property type="term" value="F:transcription cis-regulatory region binding"/>
    <property type="evidence" value="ECO:0007669"/>
    <property type="project" value="TreeGrafter"/>
</dbReference>
<dbReference type="SMART" id="SM00342">
    <property type="entry name" value="HTH_ARAC"/>
    <property type="match status" value="1"/>
</dbReference>
<organism evidence="5 6">
    <name type="scientific">Bordetella hinzii</name>
    <dbReference type="NCBI Taxonomy" id="103855"/>
    <lineage>
        <taxon>Bacteria</taxon>
        <taxon>Pseudomonadati</taxon>
        <taxon>Pseudomonadota</taxon>
        <taxon>Betaproteobacteria</taxon>
        <taxon>Burkholderiales</taxon>
        <taxon>Alcaligenaceae</taxon>
        <taxon>Bordetella</taxon>
    </lineage>
</organism>
<dbReference type="Gene3D" id="1.10.10.60">
    <property type="entry name" value="Homeodomain-like"/>
    <property type="match status" value="1"/>
</dbReference>
<dbReference type="PANTHER" id="PTHR47894:SF4">
    <property type="entry name" value="HTH-TYPE TRANSCRIPTIONAL REGULATOR GADX"/>
    <property type="match status" value="1"/>
</dbReference>
<dbReference type="GO" id="GO:0003700">
    <property type="term" value="F:DNA-binding transcription factor activity"/>
    <property type="evidence" value="ECO:0007669"/>
    <property type="project" value="InterPro"/>
</dbReference>
<protein>
    <submittedName>
        <fullName evidence="5">AraC family transcriptional regulator</fullName>
    </submittedName>
</protein>
<dbReference type="KEGG" id="bhz:ACR54_03349"/>
<dbReference type="InterPro" id="IPR037923">
    <property type="entry name" value="HTH-like"/>
</dbReference>
<dbReference type="InterPro" id="IPR009057">
    <property type="entry name" value="Homeodomain-like_sf"/>
</dbReference>
<dbReference type="SUPFAM" id="SSF51215">
    <property type="entry name" value="Regulatory protein AraC"/>
    <property type="match status" value="1"/>
</dbReference>
<gene>
    <name evidence="5" type="ORF">CS347_14525</name>
</gene>